<feature type="region of interest" description="Disordered" evidence="1">
    <location>
        <begin position="101"/>
        <end position="154"/>
    </location>
</feature>
<dbReference type="Gene3D" id="2.40.70.10">
    <property type="entry name" value="Acid Proteases"/>
    <property type="match status" value="1"/>
</dbReference>
<dbReference type="CDD" id="cd00303">
    <property type="entry name" value="retropepsin_like"/>
    <property type="match status" value="1"/>
</dbReference>
<dbReference type="PANTHER" id="PTHR33067">
    <property type="entry name" value="RNA-DIRECTED DNA POLYMERASE-RELATED"/>
    <property type="match status" value="1"/>
</dbReference>
<proteinExistence type="predicted"/>
<organism evidence="2">
    <name type="scientific">Nicotiana tabacum</name>
    <name type="common">Common tobacco</name>
    <dbReference type="NCBI Taxonomy" id="4097"/>
    <lineage>
        <taxon>Eukaryota</taxon>
        <taxon>Viridiplantae</taxon>
        <taxon>Streptophyta</taxon>
        <taxon>Embryophyta</taxon>
        <taxon>Tracheophyta</taxon>
        <taxon>Spermatophyta</taxon>
        <taxon>Magnoliopsida</taxon>
        <taxon>eudicotyledons</taxon>
        <taxon>Gunneridae</taxon>
        <taxon>Pentapetalae</taxon>
        <taxon>asterids</taxon>
        <taxon>lamiids</taxon>
        <taxon>Solanales</taxon>
        <taxon>Solanaceae</taxon>
        <taxon>Nicotianoideae</taxon>
        <taxon>Nicotianeae</taxon>
        <taxon>Nicotiana</taxon>
    </lineage>
</organism>
<dbReference type="RefSeq" id="XP_016439657.1">
    <property type="nucleotide sequence ID" value="XM_016584171.1"/>
</dbReference>
<gene>
    <name evidence="2" type="primary">LOC107765509</name>
</gene>
<dbReference type="OrthoDB" id="778454at2759"/>
<protein>
    <submittedName>
        <fullName evidence="2">Uncharacterized protein</fullName>
    </submittedName>
</protein>
<feature type="compositionally biased region" description="Low complexity" evidence="1">
    <location>
        <begin position="14"/>
        <end position="28"/>
    </location>
</feature>
<evidence type="ECO:0000313" key="2">
    <source>
        <dbReference type="RefSeq" id="XP_016439657.1"/>
    </source>
</evidence>
<dbReference type="PANTHER" id="PTHR33067:SF31">
    <property type="entry name" value="RNA-DIRECTED DNA POLYMERASE"/>
    <property type="match status" value="1"/>
</dbReference>
<feature type="compositionally biased region" description="Low complexity" evidence="1">
    <location>
        <begin position="54"/>
        <end position="63"/>
    </location>
</feature>
<accession>A0A1S3XJ04</accession>
<dbReference type="AlphaFoldDB" id="A0A1S3XJ04"/>
<feature type="region of interest" description="Disordered" evidence="1">
    <location>
        <begin position="1"/>
        <end position="64"/>
    </location>
</feature>
<sequence length="331" mass="36828">MEGVNLLVNKRRQYGQQMQGNQDQYEQGSSGYNQDDRFQRPPMLQQPNNPPPFSSQGPSSSNNEMGQIESMFEKMMKKNADSDAQLESHNTSIRNEVQLGQISQGLNTRPKGAPPSDTIVNPKGGNNTGHAIALTTRSGRGGEASTSKKKEVVSDDVEVQNNDDPIVDEQVSEENVNGEVRIDIHDNEKETQNDVNPSREHVIDIPEMFKKFTEMMKSLSNNMSLVEALKQMPGYAKFMKDLLEDPGAFTIPCTIGIADFARALCDLGVSINLMPYSVFKTLGVGQPRATSIILQMVDRTMKRPLGIIDDVLVRVDKFILPADFARLRNRL</sequence>
<reference evidence="2" key="1">
    <citation type="submission" date="2025-08" db="UniProtKB">
        <authorList>
            <consortium name="RefSeq"/>
        </authorList>
    </citation>
    <scope>IDENTIFICATION</scope>
</reference>
<name>A0A1S3XJ04_TOBAC</name>
<dbReference type="PaxDb" id="4097-A0A1S3XJ04"/>
<evidence type="ECO:0000256" key="1">
    <source>
        <dbReference type="SAM" id="MobiDB-lite"/>
    </source>
</evidence>
<dbReference type="KEGG" id="nta:107765509"/>
<dbReference type="InterPro" id="IPR021109">
    <property type="entry name" value="Peptidase_aspartic_dom_sf"/>
</dbReference>